<dbReference type="Pfam" id="PF16134">
    <property type="entry name" value="THOC2_N"/>
    <property type="match status" value="1"/>
</dbReference>
<dbReference type="EMBL" id="JU980401">
    <property type="protein sequence ID" value="AFJ69464.1"/>
    <property type="molecule type" value="mRNA"/>
</dbReference>
<dbReference type="GO" id="GO:0006397">
    <property type="term" value="P:mRNA processing"/>
    <property type="evidence" value="ECO:0007669"/>
    <property type="project" value="InterPro"/>
</dbReference>
<dbReference type="InterPro" id="IPR040007">
    <property type="entry name" value="Tho2"/>
</dbReference>
<feature type="compositionally biased region" description="Polar residues" evidence="1">
    <location>
        <begin position="256"/>
        <end position="280"/>
    </location>
</feature>
<protein>
    <recommendedName>
        <fullName evidence="2">THO complex subunit 2 N-terminal domain-containing protein</fullName>
    </recommendedName>
</protein>
<accession>I2CRD1</accession>
<name>I2CRD1_NANGC</name>
<sequence length="280" mass="31379">MQAANHAYATHTQGERASGKVFTRMLLELVSQTAATMLKTETTVQFLHLLVHNICSKAEEKGEKEEISKRKREFGCTLADILSTSYLQAPHDWKARIVDVARVCIQKEVLELSVAELLLPEEALGDLKNYDKAGRDQMMKRLRMYNTARLYKQTRFNLLHEESEGYAKVLTALDELTERNVPSTLLSLQSLIGFFDLDPNRVADLVMESFEGDLTNTAHLHVLRRGNFKPAYLAHLLGFKFQRYLTGPTENPQPPTVTASITPSVSNSQVTPKGNASSNG</sequence>
<feature type="non-terminal residue" evidence="3">
    <location>
        <position position="280"/>
    </location>
</feature>
<dbReference type="InterPro" id="IPR032302">
    <property type="entry name" value="THOC2_N"/>
</dbReference>
<feature type="domain" description="THO complex subunit 2 N-terminal" evidence="2">
    <location>
        <begin position="20"/>
        <end position="231"/>
    </location>
</feature>
<dbReference type="GO" id="GO:0000445">
    <property type="term" value="C:THO complex part of transcription export complex"/>
    <property type="evidence" value="ECO:0007669"/>
    <property type="project" value="TreeGrafter"/>
</dbReference>
<organism evidence="3">
    <name type="scientific">Nannochloropsis gaditana (strain CCMP526)</name>
    <name type="common">Green microalga</name>
    <name type="synonym">Microchloropsis gaditana</name>
    <dbReference type="NCBI Taxonomy" id="1093141"/>
    <lineage>
        <taxon>Eukaryota</taxon>
        <taxon>Sar</taxon>
        <taxon>Stramenopiles</taxon>
        <taxon>Ochrophyta</taxon>
        <taxon>Eustigmatophyceae</taxon>
        <taxon>Eustigmatales</taxon>
        <taxon>Monodopsidaceae</taxon>
        <taxon>Nannochloropsis</taxon>
    </lineage>
</organism>
<dbReference type="AlphaFoldDB" id="I2CRD1"/>
<evidence type="ECO:0000313" key="3">
    <source>
        <dbReference type="EMBL" id="AFJ69464.1"/>
    </source>
</evidence>
<dbReference type="GO" id="GO:0006406">
    <property type="term" value="P:mRNA export from nucleus"/>
    <property type="evidence" value="ECO:0007669"/>
    <property type="project" value="InterPro"/>
</dbReference>
<evidence type="ECO:0000259" key="2">
    <source>
        <dbReference type="Pfam" id="PF16134"/>
    </source>
</evidence>
<dbReference type="GO" id="GO:0003729">
    <property type="term" value="F:mRNA binding"/>
    <property type="evidence" value="ECO:0007669"/>
    <property type="project" value="TreeGrafter"/>
</dbReference>
<reference evidence="3" key="2">
    <citation type="journal article" date="2012" name="Nat. Commun.">
        <title>Draft genome sequence and genetic transformation of the oleaginous alga Nannochloropis gaditana.</title>
        <authorList>
            <person name="Radakovits R."/>
            <person name="Jinkerson R.E."/>
            <person name="Fuerstenberg S.I."/>
            <person name="Tae H."/>
            <person name="Settlage R.E."/>
            <person name="Boore J.L."/>
            <person name="Posewitz M.C."/>
        </authorList>
    </citation>
    <scope>NUCLEOTIDE SEQUENCE</scope>
    <source>
        <strain evidence="3">CCMP526</strain>
    </source>
</reference>
<dbReference type="PANTHER" id="PTHR21597">
    <property type="entry name" value="THO2 PROTEIN"/>
    <property type="match status" value="1"/>
</dbReference>
<reference evidence="3" key="1">
    <citation type="journal article" date="2012" name="Bioengineered">
        <title>Additional insights into the genome of the oleaginous model alga Nannochloropsis gaditana.</title>
        <authorList>
            <person name="Jinkerson R.E."/>
            <person name="Radakovits R."/>
            <person name="Posewitz M.C."/>
        </authorList>
    </citation>
    <scope>NUCLEOTIDE SEQUENCE</scope>
    <source>
        <strain evidence="3">CCMP526</strain>
    </source>
</reference>
<evidence type="ECO:0000256" key="1">
    <source>
        <dbReference type="SAM" id="MobiDB-lite"/>
    </source>
</evidence>
<gene>
    <name evidence="3" type="ORF">NGATSA_3024400</name>
</gene>
<dbReference type="PANTHER" id="PTHR21597:SF0">
    <property type="entry name" value="THO COMPLEX SUBUNIT 2"/>
    <property type="match status" value="1"/>
</dbReference>
<feature type="region of interest" description="Disordered" evidence="1">
    <location>
        <begin position="248"/>
        <end position="280"/>
    </location>
</feature>
<proteinExistence type="evidence at transcript level"/>